<comment type="similarity">
    <text evidence="2">Belongs to the FliH family.</text>
</comment>
<name>A0ABN3UMN3_9MICO</name>
<evidence type="ECO:0000256" key="6">
    <source>
        <dbReference type="ARBA" id="ARBA00023225"/>
    </source>
</evidence>
<keyword evidence="6" id="KW-1006">Bacterial flagellum protein export</keyword>
<feature type="domain" description="Flagellar assembly protein FliH/Type III secretion system HrpE" evidence="7">
    <location>
        <begin position="93"/>
        <end position="210"/>
    </location>
</feature>
<dbReference type="InterPro" id="IPR018035">
    <property type="entry name" value="Flagellar_FliH/T3SS_HrpE"/>
</dbReference>
<evidence type="ECO:0000256" key="3">
    <source>
        <dbReference type="ARBA" id="ARBA00022448"/>
    </source>
</evidence>
<sequence>MTSSSDLRPSTVLLRSAATTAVRPALFTSRQFTRSSAVLGSGALSETARQFEEGREAGYEEGVRQAVREQEAWLHAAQEREEAEAAERRLQFAATLESLRAAVADAAASATVRDLCAAAVPMAVEIAEALVGHHLLVDDCAARDAVERALTDIPRGSDVTVHLNPGDTHLTPESIADLAPGCAVQVVPDPTVERGGCVVDIGDRTIDAQIGAALVRVREVLSR</sequence>
<comment type="caution">
    <text evidence="8">The sequence shown here is derived from an EMBL/GenBank/DDBJ whole genome shotgun (WGS) entry which is preliminary data.</text>
</comment>
<dbReference type="InterPro" id="IPR051472">
    <property type="entry name" value="T3SS_Stator/FliH"/>
</dbReference>
<evidence type="ECO:0000259" key="7">
    <source>
        <dbReference type="Pfam" id="PF02108"/>
    </source>
</evidence>
<keyword evidence="5" id="KW-0653">Protein transport</keyword>
<dbReference type="Pfam" id="PF02108">
    <property type="entry name" value="FliH"/>
    <property type="match status" value="1"/>
</dbReference>
<keyword evidence="4" id="KW-1005">Bacterial flagellum biogenesis</keyword>
<dbReference type="PANTHER" id="PTHR34982:SF1">
    <property type="entry name" value="FLAGELLAR ASSEMBLY PROTEIN FLIH"/>
    <property type="match status" value="1"/>
</dbReference>
<keyword evidence="3" id="KW-0813">Transport</keyword>
<dbReference type="RefSeq" id="WP_344192429.1">
    <property type="nucleotide sequence ID" value="NZ_BAAARN010000001.1"/>
</dbReference>
<keyword evidence="9" id="KW-1185">Reference proteome</keyword>
<accession>A0ABN3UMN3</accession>
<gene>
    <name evidence="8" type="ORF">GCM10009867_18620</name>
</gene>
<evidence type="ECO:0000313" key="9">
    <source>
        <dbReference type="Proteomes" id="UP001501326"/>
    </source>
</evidence>
<dbReference type="EMBL" id="BAAARN010000001">
    <property type="protein sequence ID" value="GAA2735692.1"/>
    <property type="molecule type" value="Genomic_DNA"/>
</dbReference>
<evidence type="ECO:0000256" key="2">
    <source>
        <dbReference type="ARBA" id="ARBA00006602"/>
    </source>
</evidence>
<reference evidence="8 9" key="1">
    <citation type="journal article" date="2019" name="Int. J. Syst. Evol. Microbiol.">
        <title>The Global Catalogue of Microorganisms (GCM) 10K type strain sequencing project: providing services to taxonomists for standard genome sequencing and annotation.</title>
        <authorList>
            <consortium name="The Broad Institute Genomics Platform"/>
            <consortium name="The Broad Institute Genome Sequencing Center for Infectious Disease"/>
            <person name="Wu L."/>
            <person name="Ma J."/>
        </authorList>
    </citation>
    <scope>NUCLEOTIDE SEQUENCE [LARGE SCALE GENOMIC DNA]</scope>
    <source>
        <strain evidence="8 9">JCM 16378</strain>
    </source>
</reference>
<evidence type="ECO:0000256" key="4">
    <source>
        <dbReference type="ARBA" id="ARBA00022795"/>
    </source>
</evidence>
<evidence type="ECO:0000313" key="8">
    <source>
        <dbReference type="EMBL" id="GAA2735692.1"/>
    </source>
</evidence>
<organism evidence="8 9">
    <name type="scientific">Pedococcus aerophilus</name>
    <dbReference type="NCBI Taxonomy" id="436356"/>
    <lineage>
        <taxon>Bacteria</taxon>
        <taxon>Bacillati</taxon>
        <taxon>Actinomycetota</taxon>
        <taxon>Actinomycetes</taxon>
        <taxon>Micrococcales</taxon>
        <taxon>Intrasporangiaceae</taxon>
        <taxon>Pedococcus</taxon>
    </lineage>
</organism>
<proteinExistence type="inferred from homology"/>
<dbReference type="PANTHER" id="PTHR34982">
    <property type="entry name" value="YOP PROTEINS TRANSLOCATION PROTEIN L"/>
    <property type="match status" value="1"/>
</dbReference>
<comment type="function">
    <text evidence="1">Needed for flagellar regrowth and assembly.</text>
</comment>
<evidence type="ECO:0000256" key="5">
    <source>
        <dbReference type="ARBA" id="ARBA00022927"/>
    </source>
</evidence>
<dbReference type="Proteomes" id="UP001501326">
    <property type="component" value="Unassembled WGS sequence"/>
</dbReference>
<evidence type="ECO:0000256" key="1">
    <source>
        <dbReference type="ARBA" id="ARBA00003041"/>
    </source>
</evidence>
<protein>
    <recommendedName>
        <fullName evidence="7">Flagellar assembly protein FliH/Type III secretion system HrpE domain-containing protein</fullName>
    </recommendedName>
</protein>